<evidence type="ECO:0000313" key="6">
    <source>
        <dbReference type="Proteomes" id="UP001596091"/>
    </source>
</evidence>
<dbReference type="InterPro" id="IPR012340">
    <property type="entry name" value="NA-bd_OB-fold"/>
</dbReference>
<dbReference type="CDD" id="cd04496">
    <property type="entry name" value="SSB_OBF"/>
    <property type="match status" value="1"/>
</dbReference>
<accession>A0ABW1EDH1</accession>
<dbReference type="InterPro" id="IPR011344">
    <property type="entry name" value="ssDNA-bd"/>
</dbReference>
<organism evidence="5 6">
    <name type="scientific">Acidicapsa dinghuensis</name>
    <dbReference type="NCBI Taxonomy" id="2218256"/>
    <lineage>
        <taxon>Bacteria</taxon>
        <taxon>Pseudomonadati</taxon>
        <taxon>Acidobacteriota</taxon>
        <taxon>Terriglobia</taxon>
        <taxon>Terriglobales</taxon>
        <taxon>Acidobacteriaceae</taxon>
        <taxon>Acidicapsa</taxon>
    </lineage>
</organism>
<dbReference type="SUPFAM" id="SSF50249">
    <property type="entry name" value="Nucleic acid-binding proteins"/>
    <property type="match status" value="1"/>
</dbReference>
<comment type="caution">
    <text evidence="5">The sequence shown here is derived from an EMBL/GenBank/DDBJ whole genome shotgun (WGS) entry which is preliminary data.</text>
</comment>
<dbReference type="Pfam" id="PF00436">
    <property type="entry name" value="SSB"/>
    <property type="match status" value="1"/>
</dbReference>
<dbReference type="Proteomes" id="UP001596091">
    <property type="component" value="Unassembled WGS sequence"/>
</dbReference>
<dbReference type="PANTHER" id="PTHR10302:SF0">
    <property type="entry name" value="SINGLE-STRANDED DNA-BINDING PROTEIN, MITOCHONDRIAL"/>
    <property type="match status" value="1"/>
</dbReference>
<dbReference type="GO" id="GO:0003677">
    <property type="term" value="F:DNA binding"/>
    <property type="evidence" value="ECO:0007669"/>
    <property type="project" value="UniProtKB-KW"/>
</dbReference>
<dbReference type="RefSeq" id="WP_263338103.1">
    <property type="nucleotide sequence ID" value="NZ_JAGSYH010000004.1"/>
</dbReference>
<dbReference type="PANTHER" id="PTHR10302">
    <property type="entry name" value="SINGLE-STRANDED DNA-BINDING PROTEIN"/>
    <property type="match status" value="1"/>
</dbReference>
<protein>
    <recommendedName>
        <fullName evidence="2 3">Single-stranded DNA-binding protein</fullName>
        <shortName evidence="2">SSB</shortName>
    </recommendedName>
</protein>
<name>A0ABW1EDH1_9BACT</name>
<dbReference type="PROSITE" id="PS50935">
    <property type="entry name" value="SSB"/>
    <property type="match status" value="1"/>
</dbReference>
<keyword evidence="1 2" id="KW-0238">DNA-binding</keyword>
<gene>
    <name evidence="5" type="primary">ssb</name>
    <name evidence="5" type="ORF">ACFPT7_07125</name>
</gene>
<feature type="region of interest" description="Disordered" evidence="4">
    <location>
        <begin position="126"/>
        <end position="168"/>
    </location>
</feature>
<feature type="compositionally biased region" description="Polar residues" evidence="4">
    <location>
        <begin position="126"/>
        <end position="150"/>
    </location>
</feature>
<dbReference type="Gene3D" id="2.40.50.140">
    <property type="entry name" value="Nucleic acid-binding proteins"/>
    <property type="match status" value="1"/>
</dbReference>
<sequence length="168" mass="19103">MPSDKRRKDMGKTVNKSILLGHVGKDPEIHVLQADNTVANFTLATNDIYRDRMGESHETTEWHNLVAFGRTAEVVRDYVQKGSRIYVEGKLRTRSWDDRETGQKKYRTEIVILDLTLLSFNNGNENGADYSSENGNGARQVRRSNTQQHPGQDYAYSEQGGDPNEIPF</sequence>
<keyword evidence="6" id="KW-1185">Reference proteome</keyword>
<comment type="subunit">
    <text evidence="2">Homotetramer.</text>
</comment>
<dbReference type="NCBIfam" id="TIGR00621">
    <property type="entry name" value="ssb"/>
    <property type="match status" value="1"/>
</dbReference>
<evidence type="ECO:0000313" key="5">
    <source>
        <dbReference type="EMBL" id="MFC5862059.1"/>
    </source>
</evidence>
<reference evidence="6" key="1">
    <citation type="journal article" date="2019" name="Int. J. Syst. Evol. Microbiol.">
        <title>The Global Catalogue of Microorganisms (GCM) 10K type strain sequencing project: providing services to taxonomists for standard genome sequencing and annotation.</title>
        <authorList>
            <consortium name="The Broad Institute Genomics Platform"/>
            <consortium name="The Broad Institute Genome Sequencing Center for Infectious Disease"/>
            <person name="Wu L."/>
            <person name="Ma J."/>
        </authorList>
    </citation>
    <scope>NUCLEOTIDE SEQUENCE [LARGE SCALE GENOMIC DNA]</scope>
    <source>
        <strain evidence="6">JCM 4087</strain>
    </source>
</reference>
<evidence type="ECO:0000256" key="4">
    <source>
        <dbReference type="SAM" id="MobiDB-lite"/>
    </source>
</evidence>
<dbReference type="EMBL" id="JBHSPH010000002">
    <property type="protein sequence ID" value="MFC5862059.1"/>
    <property type="molecule type" value="Genomic_DNA"/>
</dbReference>
<dbReference type="InterPro" id="IPR000424">
    <property type="entry name" value="Primosome_PriB/ssb"/>
</dbReference>
<evidence type="ECO:0000256" key="3">
    <source>
        <dbReference type="RuleBase" id="RU000524"/>
    </source>
</evidence>
<dbReference type="HAMAP" id="MF_00984">
    <property type="entry name" value="SSB"/>
    <property type="match status" value="1"/>
</dbReference>
<comment type="caution">
    <text evidence="2">Lacks conserved residue(s) required for the propagation of feature annotation.</text>
</comment>
<evidence type="ECO:0000256" key="1">
    <source>
        <dbReference type="ARBA" id="ARBA00023125"/>
    </source>
</evidence>
<evidence type="ECO:0000256" key="2">
    <source>
        <dbReference type="HAMAP-Rule" id="MF_00984"/>
    </source>
</evidence>
<proteinExistence type="inferred from homology"/>